<reference evidence="3" key="1">
    <citation type="submission" date="2013-03" db="EMBL/GenBank/DDBJ databases">
        <authorList>
            <person name="Jeffery W."/>
            <person name="Warren W."/>
            <person name="Wilson R.K."/>
        </authorList>
    </citation>
    <scope>NUCLEOTIDE SEQUENCE</scope>
    <source>
        <strain evidence="3">female</strain>
    </source>
</reference>
<evidence type="ECO:0000313" key="2">
    <source>
        <dbReference type="Ensembl" id="ENSAMXP00000035944.1"/>
    </source>
</evidence>
<proteinExistence type="inferred from homology"/>
<protein>
    <submittedName>
        <fullName evidence="2">S-antigen visual arrestin</fullName>
    </submittedName>
</protein>
<dbReference type="GO" id="GO:0002031">
    <property type="term" value="P:G protein-coupled receptor internalization"/>
    <property type="evidence" value="ECO:0007669"/>
    <property type="project" value="TreeGrafter"/>
</dbReference>
<dbReference type="Ensembl" id="ENSAMXT00000047740.1">
    <property type="protein sequence ID" value="ENSAMXP00000035944.1"/>
    <property type="gene ID" value="ENSAMXG00000039112.1"/>
</dbReference>
<dbReference type="GO" id="GO:0007165">
    <property type="term" value="P:signal transduction"/>
    <property type="evidence" value="ECO:0007669"/>
    <property type="project" value="InterPro"/>
</dbReference>
<evidence type="ECO:0000256" key="1">
    <source>
        <dbReference type="ARBA" id="ARBA00005298"/>
    </source>
</evidence>
<dbReference type="GeneTree" id="ENSGT00940000175729"/>
<dbReference type="Bgee" id="ENSAMXG00000039112">
    <property type="expression patterns" value="Expressed in camera-type eye and 3 other cell types or tissues"/>
</dbReference>
<dbReference type="Gene3D" id="2.60.40.840">
    <property type="match status" value="1"/>
</dbReference>
<comment type="similarity">
    <text evidence="1">Belongs to the arrestin family.</text>
</comment>
<name>A0A3B1J3M4_ASTMX</name>
<organism evidence="2 3">
    <name type="scientific">Astyanax mexicanus</name>
    <name type="common">Blind cave fish</name>
    <name type="synonym">Astyanax fasciatus mexicanus</name>
    <dbReference type="NCBI Taxonomy" id="7994"/>
    <lineage>
        <taxon>Eukaryota</taxon>
        <taxon>Metazoa</taxon>
        <taxon>Chordata</taxon>
        <taxon>Craniata</taxon>
        <taxon>Vertebrata</taxon>
        <taxon>Euteleostomi</taxon>
        <taxon>Actinopterygii</taxon>
        <taxon>Neopterygii</taxon>
        <taxon>Teleostei</taxon>
        <taxon>Ostariophysi</taxon>
        <taxon>Characiformes</taxon>
        <taxon>Characoidei</taxon>
        <taxon>Acestrorhamphidae</taxon>
        <taxon>Acestrorhamphinae</taxon>
        <taxon>Astyanax</taxon>
    </lineage>
</organism>
<dbReference type="PANTHER" id="PTHR11792:SF15">
    <property type="entry name" value="S-ARRESTIN"/>
    <property type="match status" value="1"/>
</dbReference>
<dbReference type="Proteomes" id="UP000018467">
    <property type="component" value="Unassembled WGS sequence"/>
</dbReference>
<dbReference type="GO" id="GO:0001750">
    <property type="term" value="C:photoreceptor outer segment"/>
    <property type="evidence" value="ECO:0007669"/>
    <property type="project" value="TreeGrafter"/>
</dbReference>
<dbReference type="InterPro" id="IPR014756">
    <property type="entry name" value="Ig_E-set"/>
</dbReference>
<dbReference type="InParanoid" id="A0A3B1J3M4"/>
<accession>A0A3B1J3M4</accession>
<dbReference type="SUPFAM" id="SSF81296">
    <property type="entry name" value="E set domains"/>
    <property type="match status" value="1"/>
</dbReference>
<dbReference type="InterPro" id="IPR000698">
    <property type="entry name" value="Arrestin"/>
</dbReference>
<dbReference type="GO" id="GO:0001917">
    <property type="term" value="C:photoreceptor inner segment"/>
    <property type="evidence" value="ECO:0007669"/>
    <property type="project" value="TreeGrafter"/>
</dbReference>
<reference evidence="2" key="3">
    <citation type="submission" date="2025-08" db="UniProtKB">
        <authorList>
            <consortium name="Ensembl"/>
        </authorList>
    </citation>
    <scope>IDENTIFICATION</scope>
</reference>
<dbReference type="PANTHER" id="PTHR11792">
    <property type="entry name" value="ARRESTIN"/>
    <property type="match status" value="1"/>
</dbReference>
<reference evidence="2" key="4">
    <citation type="submission" date="2025-09" db="UniProtKB">
        <authorList>
            <consortium name="Ensembl"/>
        </authorList>
    </citation>
    <scope>IDENTIFICATION</scope>
</reference>
<dbReference type="GO" id="GO:0007399">
    <property type="term" value="P:nervous system development"/>
    <property type="evidence" value="ECO:0007669"/>
    <property type="project" value="UniProtKB-ARBA"/>
</dbReference>
<dbReference type="GO" id="GO:0001664">
    <property type="term" value="F:G protein-coupled receptor binding"/>
    <property type="evidence" value="ECO:0007669"/>
    <property type="project" value="TreeGrafter"/>
</dbReference>
<keyword evidence="3" id="KW-1185">Reference proteome</keyword>
<reference evidence="3" key="2">
    <citation type="journal article" date="2014" name="Nat. Commun.">
        <title>The cavefish genome reveals candidate genes for eye loss.</title>
        <authorList>
            <person name="McGaugh S.E."/>
            <person name="Gross J.B."/>
            <person name="Aken B."/>
            <person name="Blin M."/>
            <person name="Borowsky R."/>
            <person name="Chalopin D."/>
            <person name="Hinaux H."/>
            <person name="Jeffery W.R."/>
            <person name="Keene A."/>
            <person name="Ma L."/>
            <person name="Minx P."/>
            <person name="Murphy D."/>
            <person name="O'Quin K.E."/>
            <person name="Retaux S."/>
            <person name="Rohner N."/>
            <person name="Searle S.M."/>
            <person name="Stahl B.A."/>
            <person name="Tabin C."/>
            <person name="Volff J.N."/>
            <person name="Yoshizawa M."/>
            <person name="Warren W.C."/>
        </authorList>
    </citation>
    <scope>NUCLEOTIDE SEQUENCE [LARGE SCALE GENOMIC DNA]</scope>
    <source>
        <strain evidence="3">female</strain>
    </source>
</reference>
<dbReference type="InterPro" id="IPR014753">
    <property type="entry name" value="Arrestin_N"/>
</dbReference>
<dbReference type="AlphaFoldDB" id="A0A3B1J3M4"/>
<sequence>MSPKNIIFKKMSKDKSVGVYMGKRDFVDNVKSVEPVDGVVLIDPEQLKGKKGRTSIIPLTDQSIWRCVE</sequence>
<evidence type="ECO:0000313" key="3">
    <source>
        <dbReference type="Proteomes" id="UP000018467"/>
    </source>
</evidence>
<dbReference type="STRING" id="7994.ENSAMXP00000035944"/>